<dbReference type="InterPro" id="IPR050493">
    <property type="entry name" value="FAD-dep_Monooxygenase_BioMet"/>
</dbReference>
<evidence type="ECO:0000259" key="3">
    <source>
        <dbReference type="Pfam" id="PF01494"/>
    </source>
</evidence>
<dbReference type="PANTHER" id="PTHR13789">
    <property type="entry name" value="MONOOXYGENASE"/>
    <property type="match status" value="1"/>
</dbReference>
<evidence type="ECO:0000313" key="5">
    <source>
        <dbReference type="Proteomes" id="UP001595947"/>
    </source>
</evidence>
<dbReference type="NCBIfam" id="NF005313">
    <property type="entry name" value="PRK06847.1"/>
    <property type="match status" value="1"/>
</dbReference>
<dbReference type="EMBL" id="JBHSIV010000015">
    <property type="protein sequence ID" value="MFC5063603.1"/>
    <property type="molecule type" value="Genomic_DNA"/>
</dbReference>
<evidence type="ECO:0000313" key="4">
    <source>
        <dbReference type="EMBL" id="MFC5063603.1"/>
    </source>
</evidence>
<dbReference type="InterPro" id="IPR036188">
    <property type="entry name" value="FAD/NAD-bd_sf"/>
</dbReference>
<dbReference type="Gene3D" id="3.30.9.10">
    <property type="entry name" value="D-Amino Acid Oxidase, subunit A, domain 2"/>
    <property type="match status" value="1"/>
</dbReference>
<dbReference type="GO" id="GO:0004497">
    <property type="term" value="F:monooxygenase activity"/>
    <property type="evidence" value="ECO:0007669"/>
    <property type="project" value="UniProtKB-KW"/>
</dbReference>
<dbReference type="Proteomes" id="UP001595947">
    <property type="component" value="Unassembled WGS sequence"/>
</dbReference>
<evidence type="ECO:0000256" key="2">
    <source>
        <dbReference type="ARBA" id="ARBA00023033"/>
    </source>
</evidence>
<keyword evidence="1" id="KW-0560">Oxidoreductase</keyword>
<feature type="domain" description="FAD-binding" evidence="3">
    <location>
        <begin position="5"/>
        <end position="350"/>
    </location>
</feature>
<comment type="caution">
    <text evidence="4">The sequence shown here is derived from an EMBL/GenBank/DDBJ whole genome shotgun (WGS) entry which is preliminary data.</text>
</comment>
<organism evidence="4 5">
    <name type="scientific">Actinomycetospora atypica</name>
    <dbReference type="NCBI Taxonomy" id="1290095"/>
    <lineage>
        <taxon>Bacteria</taxon>
        <taxon>Bacillati</taxon>
        <taxon>Actinomycetota</taxon>
        <taxon>Actinomycetes</taxon>
        <taxon>Pseudonocardiales</taxon>
        <taxon>Pseudonocardiaceae</taxon>
        <taxon>Actinomycetospora</taxon>
    </lineage>
</organism>
<reference evidence="5" key="1">
    <citation type="journal article" date="2019" name="Int. J. Syst. Evol. Microbiol.">
        <title>The Global Catalogue of Microorganisms (GCM) 10K type strain sequencing project: providing services to taxonomists for standard genome sequencing and annotation.</title>
        <authorList>
            <consortium name="The Broad Institute Genomics Platform"/>
            <consortium name="The Broad Institute Genome Sequencing Center for Infectious Disease"/>
            <person name="Wu L."/>
            <person name="Ma J."/>
        </authorList>
    </citation>
    <scope>NUCLEOTIDE SEQUENCE [LARGE SCALE GENOMIC DNA]</scope>
    <source>
        <strain evidence="5">CGMCC 4.7093</strain>
    </source>
</reference>
<keyword evidence="5" id="KW-1185">Reference proteome</keyword>
<accession>A0ABV9YQD4</accession>
<dbReference type="Pfam" id="PF01494">
    <property type="entry name" value="FAD_binding_3"/>
    <property type="match status" value="1"/>
</dbReference>
<name>A0ABV9YQD4_9PSEU</name>
<dbReference type="InterPro" id="IPR002938">
    <property type="entry name" value="FAD-bd"/>
</dbReference>
<dbReference type="PRINTS" id="PR00420">
    <property type="entry name" value="RNGMNOXGNASE"/>
</dbReference>
<proteinExistence type="predicted"/>
<keyword evidence="2 4" id="KW-0503">Monooxygenase</keyword>
<dbReference type="Gene3D" id="3.50.50.60">
    <property type="entry name" value="FAD/NAD(P)-binding domain"/>
    <property type="match status" value="1"/>
</dbReference>
<sequence>MAPRNVLVVGGGAAGAATAILLARAGVAVDLVEAAPDVTGSGSGITLQGNALRVFSDLGVLDDVLAHGYAFDVLGLRTPDGTVIAEFPDAKTGGDDLPATVGMPRAVMARLLLERAAAVGAKVRMATRLESVTPDGHASLSQVDGRAPLRSVSGATAQTYDLVVGADGLNSGVRSAIGIPTTPEPLGMGIWRVFTTRPASITRTDLTYGGAAYIAGYCPTGDDSIYAYLVEDAADRTGLSGDERLATMRDLAAHYGGPWTEIRERMTDAARVNYTWFTHHVVDGPWHRDRVVLAGDAAHSCPPTLAQGAAQALEDATVLADEVLRSDDLESALTAYCARRQPRAGAVVGNSVQLAHWLLAHEPPPQAGGTADVPGLMARTSALLSQRP</sequence>
<gene>
    <name evidence="4" type="ORF">ACFPBZ_15380</name>
</gene>
<dbReference type="RefSeq" id="WP_378036951.1">
    <property type="nucleotide sequence ID" value="NZ_JBHSIV010000015.1"/>
</dbReference>
<evidence type="ECO:0000256" key="1">
    <source>
        <dbReference type="ARBA" id="ARBA00023002"/>
    </source>
</evidence>
<dbReference type="PANTHER" id="PTHR13789:SF309">
    <property type="entry name" value="PUTATIVE (AFU_ORTHOLOGUE AFUA_6G14510)-RELATED"/>
    <property type="match status" value="1"/>
</dbReference>
<protein>
    <submittedName>
        <fullName evidence="4">FAD-dependent monooxygenase</fullName>
    </submittedName>
</protein>
<dbReference type="SUPFAM" id="SSF51905">
    <property type="entry name" value="FAD/NAD(P)-binding domain"/>
    <property type="match status" value="1"/>
</dbReference>